<dbReference type="AlphaFoldDB" id="A0A5B7TSQ5"/>
<name>A0A5B7TSQ5_9FLAO</name>
<evidence type="ECO:0008006" key="3">
    <source>
        <dbReference type="Google" id="ProtNLM"/>
    </source>
</evidence>
<dbReference type="RefSeq" id="WP_138950704.1">
    <property type="nucleotide sequence ID" value="NZ_CP040749.1"/>
</dbReference>
<dbReference type="KEGG" id="fbe:FF125_15825"/>
<evidence type="ECO:0000313" key="2">
    <source>
        <dbReference type="Proteomes" id="UP000306229"/>
    </source>
</evidence>
<dbReference type="Proteomes" id="UP000306229">
    <property type="component" value="Chromosome"/>
</dbReference>
<accession>A0A5B7TSQ5</accession>
<reference evidence="1 2" key="1">
    <citation type="submission" date="2019-05" db="EMBL/GenBank/DDBJ databases">
        <title>Algicella ahnfeltiae gen. nov., sp. nov., a novel marine bacterium of the family Flavobacteriaceae isolated from a red alga.</title>
        <authorList>
            <person name="Nedashkovskaya O.I."/>
            <person name="Kukhlevskiy A.D."/>
            <person name="Kim S.-G."/>
            <person name="Zhukova N.V."/>
            <person name="Mikhailov V.V."/>
        </authorList>
    </citation>
    <scope>NUCLEOTIDE SEQUENCE [LARGE SCALE GENOMIC DNA]</scope>
    <source>
        <strain evidence="1 2">10Alg115</strain>
    </source>
</reference>
<evidence type="ECO:0000313" key="1">
    <source>
        <dbReference type="EMBL" id="QCX39835.1"/>
    </source>
</evidence>
<dbReference type="EMBL" id="CP040749">
    <property type="protein sequence ID" value="QCX39835.1"/>
    <property type="molecule type" value="Genomic_DNA"/>
</dbReference>
<gene>
    <name evidence="1" type="ORF">FF125_15825</name>
</gene>
<sequence length="467" mass="54887">MARQLLSFFSSKILFLFFTTLLIVSCKDKAVTDKAYFGGQIINPKSDKVYFYYQDQLIDSSKLSINNKFLIKLKKCTNGFYKFKHGNEFQYVYLESNDSLLIRLNTWDFDESLVFSGKGAERNNFLINLFLVNQKEDNDFNKYYKLSDSLFQSKIDSVLILKNLLYSQFKSEVPESSILFNKLVNTAINYPLYKKKEIYPHNHMKSMGSMEHPKISPRFFKFRKNIDLDDKELTGFYPHQSYVRAYLHHLAYEKQVLDSFKSDIDVNMMQAALENIKTESVKNNFLYMGIWYALLNEETPIVEKERAVRLFFDHSTDKKSVAEISNLIEVSKKLAKGFKLPNISPNNINGESIQLNTIIKNKKTVICTWPSNSSEMENFAKRFNYLEKKYPDYNFIGLTSAYQEAEWKSLIKLKKLNKVNQYRIDEGIDWLDINFPRAILIDKDGRIQNNMTHLSNRSFEKQIRQIK</sequence>
<dbReference type="Gene3D" id="3.40.30.10">
    <property type="entry name" value="Glutaredoxin"/>
    <property type="match status" value="1"/>
</dbReference>
<organism evidence="1 2">
    <name type="scientific">Aureibaculum algae</name>
    <dbReference type="NCBI Taxonomy" id="2584122"/>
    <lineage>
        <taxon>Bacteria</taxon>
        <taxon>Pseudomonadati</taxon>
        <taxon>Bacteroidota</taxon>
        <taxon>Flavobacteriia</taxon>
        <taxon>Flavobacteriales</taxon>
        <taxon>Flavobacteriaceae</taxon>
        <taxon>Aureibaculum</taxon>
    </lineage>
</organism>
<proteinExistence type="predicted"/>
<protein>
    <recommendedName>
        <fullName evidence="3">Thioredoxin domain-containing protein</fullName>
    </recommendedName>
</protein>
<dbReference type="PROSITE" id="PS51257">
    <property type="entry name" value="PROKAR_LIPOPROTEIN"/>
    <property type="match status" value="1"/>
</dbReference>
<keyword evidence="2" id="KW-1185">Reference proteome</keyword>
<dbReference type="SUPFAM" id="SSF52833">
    <property type="entry name" value="Thioredoxin-like"/>
    <property type="match status" value="1"/>
</dbReference>
<dbReference type="OrthoDB" id="1146847at2"/>
<dbReference type="InterPro" id="IPR036249">
    <property type="entry name" value="Thioredoxin-like_sf"/>
</dbReference>